<organism evidence="2 3">
    <name type="scientific">Schistosoma margrebowiei</name>
    <dbReference type="NCBI Taxonomy" id="48269"/>
    <lineage>
        <taxon>Eukaryota</taxon>
        <taxon>Metazoa</taxon>
        <taxon>Spiralia</taxon>
        <taxon>Lophotrochozoa</taxon>
        <taxon>Platyhelminthes</taxon>
        <taxon>Trematoda</taxon>
        <taxon>Digenea</taxon>
        <taxon>Strigeidida</taxon>
        <taxon>Schistosomatoidea</taxon>
        <taxon>Schistosomatidae</taxon>
        <taxon>Schistosoma</taxon>
    </lineage>
</organism>
<proteinExistence type="predicted"/>
<keyword evidence="1" id="KW-0812">Transmembrane</keyword>
<protein>
    <submittedName>
        <fullName evidence="2">Uncharacterized protein</fullName>
    </submittedName>
</protein>
<reference evidence="2 3" key="1">
    <citation type="submission" date="2018-11" db="EMBL/GenBank/DDBJ databases">
        <authorList>
            <consortium name="Pathogen Informatics"/>
        </authorList>
    </citation>
    <scope>NUCLEOTIDE SEQUENCE [LARGE SCALE GENOMIC DNA]</scope>
    <source>
        <strain evidence="2 3">Zambia</strain>
    </source>
</reference>
<gene>
    <name evidence="2" type="ORF">SMRZ_LOCUS19064</name>
</gene>
<evidence type="ECO:0000313" key="2">
    <source>
        <dbReference type="EMBL" id="VDP30303.1"/>
    </source>
</evidence>
<accession>A0A3P8G713</accession>
<evidence type="ECO:0000313" key="3">
    <source>
        <dbReference type="Proteomes" id="UP000277204"/>
    </source>
</evidence>
<evidence type="ECO:0000256" key="1">
    <source>
        <dbReference type="SAM" id="Phobius"/>
    </source>
</evidence>
<sequence>MNGRQSMFVVASMSDFSASAGMLSGPAVFPFSICLTAILISSVVGGLISIGRSMCAASISGGFIGAGLFRSSSKYSTHLFRKKINALRNQIIATTVRHPSCTLCTKYIRVSAYI</sequence>
<dbReference type="AlphaFoldDB" id="A0A3P8G713"/>
<keyword evidence="1" id="KW-0472">Membrane</keyword>
<keyword evidence="3" id="KW-1185">Reference proteome</keyword>
<feature type="transmembrane region" description="Helical" evidence="1">
    <location>
        <begin position="21"/>
        <end position="44"/>
    </location>
</feature>
<dbReference type="EMBL" id="UZAI01017846">
    <property type="protein sequence ID" value="VDP30303.1"/>
    <property type="molecule type" value="Genomic_DNA"/>
</dbReference>
<keyword evidence="1" id="KW-1133">Transmembrane helix</keyword>
<dbReference type="Proteomes" id="UP000277204">
    <property type="component" value="Unassembled WGS sequence"/>
</dbReference>
<name>A0A3P8G713_9TREM</name>